<dbReference type="Proteomes" id="UP000504606">
    <property type="component" value="Unplaced"/>
</dbReference>
<accession>A0A9C6X9J2</accession>
<sequence>MERTQKRAASAPLSSAQPPQKAARSSSGADKSLWCTQCWRLPVDKCFGDKHRLLTLLDAKREARKAVADAHKAWKDHQERLGAVEAAVETASEPIALQVHVPRVEGSVDDAELGGGLMMIIMAVEGTLTDEERKDVIDAFMDHAMVFSASINEEEDEDEVAVRANLDLSCMASVLQKLPLCWDGEDLPARTVLLYPNEDPEDWNLMVYDKALRAGKDHVRGEVRVFGRVKNGFCLRASKWYGYDDPRSDDDCVVVNLDDVQFVDSC</sequence>
<keyword evidence="2" id="KW-1185">Reference proteome</keyword>
<dbReference type="GeneID" id="113214161"/>
<evidence type="ECO:0000313" key="2">
    <source>
        <dbReference type="Proteomes" id="UP000504606"/>
    </source>
</evidence>
<dbReference type="RefSeq" id="XP_052131597.1">
    <property type="nucleotide sequence ID" value="XM_052275637.1"/>
</dbReference>
<evidence type="ECO:0000256" key="1">
    <source>
        <dbReference type="SAM" id="MobiDB-lite"/>
    </source>
</evidence>
<protein>
    <submittedName>
        <fullName evidence="3">Uncharacterized protein LOC113214161</fullName>
    </submittedName>
</protein>
<name>A0A9C6X9J2_FRAOC</name>
<organism evidence="2 3">
    <name type="scientific">Frankliniella occidentalis</name>
    <name type="common">Western flower thrips</name>
    <name type="synonym">Euthrips occidentalis</name>
    <dbReference type="NCBI Taxonomy" id="133901"/>
    <lineage>
        <taxon>Eukaryota</taxon>
        <taxon>Metazoa</taxon>
        <taxon>Ecdysozoa</taxon>
        <taxon>Arthropoda</taxon>
        <taxon>Hexapoda</taxon>
        <taxon>Insecta</taxon>
        <taxon>Pterygota</taxon>
        <taxon>Neoptera</taxon>
        <taxon>Paraneoptera</taxon>
        <taxon>Thysanoptera</taxon>
        <taxon>Terebrantia</taxon>
        <taxon>Thripoidea</taxon>
        <taxon>Thripidae</taxon>
        <taxon>Frankliniella</taxon>
    </lineage>
</organism>
<gene>
    <name evidence="3" type="primary">LOC113214161</name>
</gene>
<feature type="region of interest" description="Disordered" evidence="1">
    <location>
        <begin position="1"/>
        <end position="27"/>
    </location>
</feature>
<proteinExistence type="predicted"/>
<dbReference type="KEGG" id="foc:113214161"/>
<dbReference type="AlphaFoldDB" id="A0A9C6X9J2"/>
<feature type="compositionally biased region" description="Low complexity" evidence="1">
    <location>
        <begin position="8"/>
        <end position="23"/>
    </location>
</feature>
<reference evidence="3" key="1">
    <citation type="submission" date="2025-08" db="UniProtKB">
        <authorList>
            <consortium name="RefSeq"/>
        </authorList>
    </citation>
    <scope>IDENTIFICATION</scope>
    <source>
        <tissue evidence="3">Whole organism</tissue>
    </source>
</reference>
<evidence type="ECO:0000313" key="3">
    <source>
        <dbReference type="RefSeq" id="XP_052131597.1"/>
    </source>
</evidence>
<dbReference type="OrthoDB" id="10665170at2759"/>